<dbReference type="InterPro" id="IPR027417">
    <property type="entry name" value="P-loop_NTPase"/>
</dbReference>
<dbReference type="SMART" id="SM01086">
    <property type="entry name" value="ClpB_D2-small"/>
    <property type="match status" value="1"/>
</dbReference>
<dbReference type="STRING" id="454136.NIES2119_00280"/>
<dbReference type="PANTHER" id="PTHR48102:SF7">
    <property type="entry name" value="ATP-DEPENDENT CLP PROTEASE ATP-BINDING SUBUNIT CLPX-LIKE, MITOCHONDRIAL"/>
    <property type="match status" value="1"/>
</dbReference>
<reference evidence="10 11" key="1">
    <citation type="submission" date="2016-11" db="EMBL/GenBank/DDBJ databases">
        <title>Draft Genome Sequences of Nine Cyanobacterial Strains from Diverse Habitats.</title>
        <authorList>
            <person name="Zhu T."/>
            <person name="Hou S."/>
            <person name="Lu X."/>
            <person name="Hess W.R."/>
        </authorList>
    </citation>
    <scope>NUCLEOTIDE SEQUENCE [LARGE SCALE GENOMIC DNA]</scope>
    <source>
        <strain evidence="10 11">IAM M-71</strain>
    </source>
</reference>
<evidence type="ECO:0000256" key="2">
    <source>
        <dbReference type="ARBA" id="ARBA00022741"/>
    </source>
</evidence>
<protein>
    <recommendedName>
        <fullName evidence="6">ATP-dependent Clp protease ATP-binding subunit ClpX</fullName>
    </recommendedName>
</protein>
<keyword evidence="4 6" id="KW-0067">ATP-binding</keyword>
<dbReference type="HAMAP" id="MF_00175">
    <property type="entry name" value="ClpX"/>
    <property type="match status" value="1"/>
</dbReference>
<feature type="binding site" evidence="6 7">
    <location>
        <position position="13"/>
    </location>
    <ligand>
        <name>Zn(2+)</name>
        <dbReference type="ChEBI" id="CHEBI:29105"/>
    </ligand>
</feature>
<accession>A0A1U7ITE3</accession>
<evidence type="ECO:0000259" key="9">
    <source>
        <dbReference type="PROSITE" id="PS51902"/>
    </source>
</evidence>
<keyword evidence="10" id="KW-0645">Protease</keyword>
<dbReference type="GO" id="GO:0046983">
    <property type="term" value="F:protein dimerization activity"/>
    <property type="evidence" value="ECO:0007669"/>
    <property type="project" value="UniProtKB-UniRule"/>
</dbReference>
<dbReference type="NCBIfam" id="NF003745">
    <property type="entry name" value="PRK05342.1"/>
    <property type="match status" value="1"/>
</dbReference>
<evidence type="ECO:0000256" key="6">
    <source>
        <dbReference type="HAMAP-Rule" id="MF_00175"/>
    </source>
</evidence>
<dbReference type="GO" id="GO:0005524">
    <property type="term" value="F:ATP binding"/>
    <property type="evidence" value="ECO:0007669"/>
    <property type="project" value="UniProtKB-UniRule"/>
</dbReference>
<dbReference type="Gene3D" id="6.20.220.10">
    <property type="entry name" value="ClpX chaperone, C4-type zinc finger domain"/>
    <property type="match status" value="1"/>
</dbReference>
<evidence type="ECO:0000256" key="4">
    <source>
        <dbReference type="ARBA" id="ARBA00022840"/>
    </source>
</evidence>
<dbReference type="InterPro" id="IPR010603">
    <property type="entry name" value="Znf_CppX_C4"/>
</dbReference>
<dbReference type="GO" id="GO:0008270">
    <property type="term" value="F:zinc ion binding"/>
    <property type="evidence" value="ECO:0007669"/>
    <property type="project" value="UniProtKB-UniRule"/>
</dbReference>
<dbReference type="SMART" id="SM00382">
    <property type="entry name" value="AAA"/>
    <property type="match status" value="1"/>
</dbReference>
<evidence type="ECO:0000256" key="5">
    <source>
        <dbReference type="ARBA" id="ARBA00023186"/>
    </source>
</evidence>
<feature type="domain" description="ClpX-type ZB" evidence="9">
    <location>
        <begin position="1"/>
        <end position="51"/>
    </location>
</feature>
<dbReference type="NCBIfam" id="TIGR00382">
    <property type="entry name" value="clpX"/>
    <property type="match status" value="1"/>
</dbReference>
<keyword evidence="5 6" id="KW-0143">Chaperone</keyword>
<dbReference type="InterPro" id="IPR003593">
    <property type="entry name" value="AAA+_ATPase"/>
</dbReference>
<dbReference type="InterPro" id="IPR046425">
    <property type="entry name" value="ClpX_bact"/>
</dbReference>
<dbReference type="GO" id="GO:0051603">
    <property type="term" value="P:proteolysis involved in protein catabolic process"/>
    <property type="evidence" value="ECO:0007669"/>
    <property type="project" value="TreeGrafter"/>
</dbReference>
<dbReference type="GO" id="GO:0051082">
    <property type="term" value="F:unfolded protein binding"/>
    <property type="evidence" value="ECO:0007669"/>
    <property type="project" value="UniProtKB-UniRule"/>
</dbReference>
<evidence type="ECO:0000256" key="7">
    <source>
        <dbReference type="PROSITE-ProRule" id="PRU01250"/>
    </source>
</evidence>
<dbReference type="FunFam" id="3.40.50.300:FF:000005">
    <property type="entry name" value="ATP-dependent Clp protease ATP-binding subunit ClpX"/>
    <property type="match status" value="1"/>
</dbReference>
<dbReference type="GO" id="GO:0140662">
    <property type="term" value="F:ATP-dependent protein folding chaperone"/>
    <property type="evidence" value="ECO:0007669"/>
    <property type="project" value="InterPro"/>
</dbReference>
<dbReference type="PROSITE" id="PS51902">
    <property type="entry name" value="CLPX_ZB"/>
    <property type="match status" value="1"/>
</dbReference>
<keyword evidence="2 6" id="KW-0547">Nucleotide-binding</keyword>
<dbReference type="CDD" id="cd19497">
    <property type="entry name" value="RecA-like_ClpX"/>
    <property type="match status" value="1"/>
</dbReference>
<dbReference type="Pfam" id="PF07724">
    <property type="entry name" value="AAA_2"/>
    <property type="match status" value="1"/>
</dbReference>
<name>A0A1U7ITE3_9CYAN</name>
<evidence type="ECO:0000256" key="3">
    <source>
        <dbReference type="ARBA" id="ARBA00022833"/>
    </source>
</evidence>
<dbReference type="Gene3D" id="3.40.50.300">
    <property type="entry name" value="P-loop containing nucleotide triphosphate hydrolases"/>
    <property type="match status" value="1"/>
</dbReference>
<dbReference type="Pfam" id="PF06689">
    <property type="entry name" value="zf-C4_ClpX"/>
    <property type="match status" value="1"/>
</dbReference>
<keyword evidence="3 6" id="KW-0862">Zinc</keyword>
<dbReference type="InterPro" id="IPR038366">
    <property type="entry name" value="Znf_CppX_C4_sf"/>
</dbReference>
<dbReference type="SMART" id="SM00994">
    <property type="entry name" value="zf-C4_ClpX"/>
    <property type="match status" value="1"/>
</dbReference>
<feature type="binding site" evidence="6">
    <location>
        <begin position="143"/>
        <end position="150"/>
    </location>
    <ligand>
        <name>ATP</name>
        <dbReference type="ChEBI" id="CHEBI:30616"/>
    </ligand>
</feature>
<dbReference type="GO" id="GO:0008233">
    <property type="term" value="F:peptidase activity"/>
    <property type="evidence" value="ECO:0007669"/>
    <property type="project" value="UniProtKB-KW"/>
</dbReference>
<dbReference type="SUPFAM" id="SSF52540">
    <property type="entry name" value="P-loop containing nucleoside triphosphate hydrolases"/>
    <property type="match status" value="1"/>
</dbReference>
<dbReference type="RefSeq" id="WP_073591464.1">
    <property type="nucleotide sequence ID" value="NZ_MRCE01000001.1"/>
</dbReference>
<keyword evidence="10" id="KW-0378">Hydrolase</keyword>
<dbReference type="Gene3D" id="1.10.8.60">
    <property type="match status" value="1"/>
</dbReference>
<sequence length="451" mass="50441">MSKYDSHLKCSFCGKSQEQVRKLIAGPGVYICDECVDLCNEILEEELLDTSPATPQPTNRPEAPQKRRSRSAHLSLHQIPKPREIKKYLDEYVIGQNEAKKVLSVAVYNHYKRLSFIQSKNSGKVSPDDTVELQKSNILLMGPTGCGKTLLAQTLATMLEVPFAVADATTLTEAGYVGEDVENILLRLLQVADFDVEEAQRGIIYIDEIDKIARKSENPSITRDVSGEGVQQALLKMLEGTVANVPPQGGRKHPYQDCIQLDTSNILFICGGAFVGLEKIIEQRIGKRSFMGFEVDPNAVEISKPREKRTADILKHLEPDDLVKFGMIPEFIGRVPVVGMVEPLDEESLTVILTEPRNALVKQYQKLLKMDNVQLEFKPEAVRAIAQEAYRRKTGARALRGIVEEIMLDVMYELPSRKDVTRCLITKEMVEKRSTAELLLHPSSLPKPESA</sequence>
<proteinExistence type="inferred from homology"/>
<dbReference type="InterPro" id="IPR050052">
    <property type="entry name" value="ATP-dep_Clp_protease_ClpX"/>
</dbReference>
<dbReference type="InterPro" id="IPR004487">
    <property type="entry name" value="Clp_protease_ATP-bd_su_ClpX"/>
</dbReference>
<gene>
    <name evidence="6" type="primary">clpX</name>
    <name evidence="10" type="ORF">NIES2119_00280</name>
</gene>
<evidence type="ECO:0000256" key="1">
    <source>
        <dbReference type="ARBA" id="ARBA00022723"/>
    </source>
</evidence>
<dbReference type="Proteomes" id="UP000185860">
    <property type="component" value="Unassembled WGS sequence"/>
</dbReference>
<feature type="region of interest" description="Disordered" evidence="8">
    <location>
        <begin position="49"/>
        <end position="76"/>
    </location>
</feature>
<organism evidence="10 11">
    <name type="scientific">[Phormidium ambiguum] IAM M-71</name>
    <dbReference type="NCBI Taxonomy" id="454136"/>
    <lineage>
        <taxon>Bacteria</taxon>
        <taxon>Bacillati</taxon>
        <taxon>Cyanobacteriota</taxon>
        <taxon>Cyanophyceae</taxon>
        <taxon>Oscillatoriophycideae</taxon>
        <taxon>Aerosakkonematales</taxon>
        <taxon>Aerosakkonemataceae</taxon>
        <taxon>Floridanema</taxon>
    </lineage>
</organism>
<feature type="binding site" evidence="6 7">
    <location>
        <position position="35"/>
    </location>
    <ligand>
        <name>Zn(2+)</name>
        <dbReference type="ChEBI" id="CHEBI:29105"/>
    </ligand>
</feature>
<dbReference type="FunFam" id="1.10.8.60:FF:000002">
    <property type="entry name" value="ATP-dependent Clp protease ATP-binding subunit ClpX"/>
    <property type="match status" value="1"/>
</dbReference>
<evidence type="ECO:0000313" key="10">
    <source>
        <dbReference type="EMBL" id="OKH40790.1"/>
    </source>
</evidence>
<comment type="function">
    <text evidence="6">ATP-dependent specificity component of the Clp protease. It directs the protease to specific substrates. Can perform chaperone functions in the absence of ClpP.</text>
</comment>
<dbReference type="InterPro" id="IPR019489">
    <property type="entry name" value="Clp_ATPase_C"/>
</dbReference>
<dbReference type="InterPro" id="IPR059188">
    <property type="entry name" value="Znf_CLPX-like"/>
</dbReference>
<dbReference type="GO" id="GO:0016887">
    <property type="term" value="F:ATP hydrolysis activity"/>
    <property type="evidence" value="ECO:0007669"/>
    <property type="project" value="InterPro"/>
</dbReference>
<evidence type="ECO:0000313" key="11">
    <source>
        <dbReference type="Proteomes" id="UP000185860"/>
    </source>
</evidence>
<feature type="binding site" evidence="6 7">
    <location>
        <position position="10"/>
    </location>
    <ligand>
        <name>Zn(2+)</name>
        <dbReference type="ChEBI" id="CHEBI:29105"/>
    </ligand>
</feature>
<keyword evidence="1 6" id="KW-0479">Metal-binding</keyword>
<evidence type="ECO:0000256" key="8">
    <source>
        <dbReference type="SAM" id="MobiDB-lite"/>
    </source>
</evidence>
<dbReference type="SUPFAM" id="SSF57716">
    <property type="entry name" value="Glucocorticoid receptor-like (DNA-binding domain)"/>
    <property type="match status" value="1"/>
</dbReference>
<dbReference type="PANTHER" id="PTHR48102">
    <property type="entry name" value="ATP-DEPENDENT CLP PROTEASE ATP-BINDING SUBUNIT CLPX-LIKE, MITOCHONDRIAL-RELATED"/>
    <property type="match status" value="1"/>
</dbReference>
<comment type="subunit">
    <text evidence="6">Component of the ClpX-ClpP complex. Forms a hexameric ring that, in the presence of ATP, binds to fourteen ClpP subunits assembled into a disk-like structure with a central cavity, resembling the structure of eukaryotic proteasomes.</text>
</comment>
<dbReference type="AlphaFoldDB" id="A0A1U7ITE3"/>
<dbReference type="GO" id="GO:0051301">
    <property type="term" value="P:cell division"/>
    <property type="evidence" value="ECO:0007669"/>
    <property type="project" value="TreeGrafter"/>
</dbReference>
<dbReference type="InterPro" id="IPR003959">
    <property type="entry name" value="ATPase_AAA_core"/>
</dbReference>
<feature type="binding site" evidence="6 7">
    <location>
        <position position="32"/>
    </location>
    <ligand>
        <name>Zn(2+)</name>
        <dbReference type="ChEBI" id="CHEBI:29105"/>
    </ligand>
</feature>
<comment type="similarity">
    <text evidence="6 7">Belongs to the ClpX chaperone family.</text>
</comment>
<dbReference type="OrthoDB" id="9804062at2"/>
<dbReference type="GO" id="GO:0009376">
    <property type="term" value="C:HslUV protease complex"/>
    <property type="evidence" value="ECO:0007669"/>
    <property type="project" value="TreeGrafter"/>
</dbReference>
<dbReference type="Pfam" id="PF10431">
    <property type="entry name" value="ClpB_D2-small"/>
    <property type="match status" value="1"/>
</dbReference>
<comment type="caution">
    <text evidence="10">The sequence shown here is derived from an EMBL/GenBank/DDBJ whole genome shotgun (WGS) entry which is preliminary data.</text>
</comment>
<dbReference type="EMBL" id="MRCE01000001">
    <property type="protein sequence ID" value="OKH40790.1"/>
    <property type="molecule type" value="Genomic_DNA"/>
</dbReference>